<organism evidence="1 2">
    <name type="scientific">Catellatospora citrea</name>
    <dbReference type="NCBI Taxonomy" id="53366"/>
    <lineage>
        <taxon>Bacteria</taxon>
        <taxon>Bacillati</taxon>
        <taxon>Actinomycetota</taxon>
        <taxon>Actinomycetes</taxon>
        <taxon>Micromonosporales</taxon>
        <taxon>Micromonosporaceae</taxon>
        <taxon>Catellatospora</taxon>
    </lineage>
</organism>
<comment type="caution">
    <text evidence="1">The sequence shown here is derived from an EMBL/GenBank/DDBJ whole genome shotgun (WGS) entry which is preliminary data.</text>
</comment>
<dbReference type="Proteomes" id="UP000659904">
    <property type="component" value="Unassembled WGS sequence"/>
</dbReference>
<reference evidence="1 2" key="1">
    <citation type="submission" date="2021-01" db="EMBL/GenBank/DDBJ databases">
        <title>Whole genome shotgun sequence of Catellatospora citrea NBRC 14495.</title>
        <authorList>
            <person name="Komaki H."/>
            <person name="Tamura T."/>
        </authorList>
    </citation>
    <scope>NUCLEOTIDE SEQUENCE [LARGE SCALE GENOMIC DNA]</scope>
    <source>
        <strain evidence="1 2">NBRC 14495</strain>
    </source>
</reference>
<sequence length="53" mass="6349">MTALIHRKVPDSRMQIIEVTEFWVRSAVIRLRHRESPLQFVIYPMIHMAEPAF</sequence>
<dbReference type="AlphaFoldDB" id="A0A8J3KIG2"/>
<gene>
    <name evidence="1" type="ORF">Cci01nite_27590</name>
</gene>
<evidence type="ECO:0000313" key="1">
    <source>
        <dbReference type="EMBL" id="GIF97665.1"/>
    </source>
</evidence>
<accession>A0A8J3KIG2</accession>
<protein>
    <submittedName>
        <fullName evidence="1">Uncharacterized protein</fullName>
    </submittedName>
</protein>
<dbReference type="EMBL" id="BONH01000009">
    <property type="protein sequence ID" value="GIF97665.1"/>
    <property type="molecule type" value="Genomic_DNA"/>
</dbReference>
<name>A0A8J3KIG2_9ACTN</name>
<dbReference type="RefSeq" id="WP_170212835.1">
    <property type="nucleotide sequence ID" value="NZ_BONH01000009.1"/>
</dbReference>
<evidence type="ECO:0000313" key="2">
    <source>
        <dbReference type="Proteomes" id="UP000659904"/>
    </source>
</evidence>
<keyword evidence="2" id="KW-1185">Reference proteome</keyword>
<proteinExistence type="predicted"/>